<dbReference type="Proteomes" id="UP000019376">
    <property type="component" value="Unassembled WGS sequence"/>
</dbReference>
<evidence type="ECO:0000313" key="1">
    <source>
        <dbReference type="EMBL" id="EPS29326.1"/>
    </source>
</evidence>
<dbReference type="EMBL" id="KB644411">
    <property type="protein sequence ID" value="EPS29326.1"/>
    <property type="molecule type" value="Genomic_DNA"/>
</dbReference>
<dbReference type="HOGENOM" id="CLU_2606770_0_0_1"/>
<gene>
    <name evidence="1" type="ORF">PDE_04275</name>
</gene>
<protein>
    <submittedName>
        <fullName evidence="1">Uncharacterized protein</fullName>
    </submittedName>
</protein>
<evidence type="ECO:0000313" key="2">
    <source>
        <dbReference type="Proteomes" id="UP000019376"/>
    </source>
</evidence>
<sequence>MPRSNGTYEAMNRVVSSPMFGQRIGRGLGPLKDGLQQSYMRSVGPQYLTMYCISLCTLQPALYCTVRLFFCSDSWSTRG</sequence>
<accession>S7ZKZ8</accession>
<organism evidence="1 2">
    <name type="scientific">Penicillium oxalicum (strain 114-2 / CGMCC 5302)</name>
    <name type="common">Penicillium decumbens</name>
    <dbReference type="NCBI Taxonomy" id="933388"/>
    <lineage>
        <taxon>Eukaryota</taxon>
        <taxon>Fungi</taxon>
        <taxon>Dikarya</taxon>
        <taxon>Ascomycota</taxon>
        <taxon>Pezizomycotina</taxon>
        <taxon>Eurotiomycetes</taxon>
        <taxon>Eurotiomycetidae</taxon>
        <taxon>Eurotiales</taxon>
        <taxon>Aspergillaceae</taxon>
        <taxon>Penicillium</taxon>
    </lineage>
</organism>
<proteinExistence type="predicted"/>
<keyword evidence="2" id="KW-1185">Reference proteome</keyword>
<dbReference type="AlphaFoldDB" id="S7ZKZ8"/>
<reference evidence="1 2" key="1">
    <citation type="journal article" date="2013" name="PLoS ONE">
        <title>Genomic and secretomic analyses reveal unique features of the lignocellulolytic enzyme system of Penicillium decumbens.</title>
        <authorList>
            <person name="Liu G."/>
            <person name="Zhang L."/>
            <person name="Wei X."/>
            <person name="Zou G."/>
            <person name="Qin Y."/>
            <person name="Ma L."/>
            <person name="Li J."/>
            <person name="Zheng H."/>
            <person name="Wang S."/>
            <person name="Wang C."/>
            <person name="Xun L."/>
            <person name="Zhao G.-P."/>
            <person name="Zhou Z."/>
            <person name="Qu Y."/>
        </authorList>
    </citation>
    <scope>NUCLEOTIDE SEQUENCE [LARGE SCALE GENOMIC DNA]</scope>
    <source>
        <strain evidence="2">114-2 / CGMCC 5302</strain>
    </source>
</reference>
<name>S7ZKZ8_PENO1</name>